<evidence type="ECO:0000256" key="5">
    <source>
        <dbReference type="ARBA" id="ARBA00022741"/>
    </source>
</evidence>
<evidence type="ECO:0000256" key="1">
    <source>
        <dbReference type="ARBA" id="ARBA00000085"/>
    </source>
</evidence>
<keyword evidence="9" id="KW-0812">Transmembrane</keyword>
<feature type="transmembrane region" description="Helical" evidence="9">
    <location>
        <begin position="20"/>
        <end position="38"/>
    </location>
</feature>
<evidence type="ECO:0000256" key="8">
    <source>
        <dbReference type="ARBA" id="ARBA00023012"/>
    </source>
</evidence>
<dbReference type="PANTHER" id="PTHR24421">
    <property type="entry name" value="NITRATE/NITRITE SENSOR PROTEIN NARX-RELATED"/>
    <property type="match status" value="1"/>
</dbReference>
<dbReference type="Pfam" id="PF07730">
    <property type="entry name" value="HisKA_3"/>
    <property type="match status" value="1"/>
</dbReference>
<keyword evidence="9" id="KW-1133">Transmembrane helix</keyword>
<evidence type="ECO:0000256" key="2">
    <source>
        <dbReference type="ARBA" id="ARBA00012438"/>
    </source>
</evidence>
<dbReference type="EMBL" id="JAVFWO010000001">
    <property type="protein sequence ID" value="MDQ7877110.1"/>
    <property type="molecule type" value="Genomic_DNA"/>
</dbReference>
<keyword evidence="7" id="KW-0067">ATP-binding</keyword>
<keyword evidence="4" id="KW-0808">Transferase</keyword>
<keyword evidence="3" id="KW-0597">Phosphoprotein</keyword>
<comment type="catalytic activity">
    <reaction evidence="1">
        <text>ATP + protein L-histidine = ADP + protein N-phospho-L-histidine.</text>
        <dbReference type="EC" id="2.7.13.3"/>
    </reaction>
</comment>
<keyword evidence="9" id="KW-0472">Membrane</keyword>
<evidence type="ECO:0000313" key="13">
    <source>
        <dbReference type="Proteomes" id="UP001235133"/>
    </source>
</evidence>
<dbReference type="Gene3D" id="1.20.5.1930">
    <property type="match status" value="1"/>
</dbReference>
<evidence type="ECO:0000313" key="12">
    <source>
        <dbReference type="EMBL" id="MDQ7877110.1"/>
    </source>
</evidence>
<dbReference type="InterPro" id="IPR036890">
    <property type="entry name" value="HATPase_C_sf"/>
</dbReference>
<dbReference type="InterPro" id="IPR055558">
    <property type="entry name" value="DUF7134"/>
</dbReference>
<dbReference type="Pfam" id="PF23539">
    <property type="entry name" value="DUF7134"/>
    <property type="match status" value="1"/>
</dbReference>
<feature type="transmembrane region" description="Helical" evidence="9">
    <location>
        <begin position="70"/>
        <end position="100"/>
    </location>
</feature>
<evidence type="ECO:0000259" key="11">
    <source>
        <dbReference type="Pfam" id="PF23539"/>
    </source>
</evidence>
<gene>
    <name evidence="12" type="ORF">Q9R08_03890</name>
</gene>
<keyword evidence="13" id="KW-1185">Reference proteome</keyword>
<organism evidence="12 13">
    <name type="scientific">Microbacterium psychrotolerans</name>
    <dbReference type="NCBI Taxonomy" id="3068321"/>
    <lineage>
        <taxon>Bacteria</taxon>
        <taxon>Bacillati</taxon>
        <taxon>Actinomycetota</taxon>
        <taxon>Actinomycetes</taxon>
        <taxon>Micrococcales</taxon>
        <taxon>Microbacteriaceae</taxon>
        <taxon>Microbacterium</taxon>
    </lineage>
</organism>
<dbReference type="SUPFAM" id="SSF55874">
    <property type="entry name" value="ATPase domain of HSP90 chaperone/DNA topoisomerase II/histidine kinase"/>
    <property type="match status" value="1"/>
</dbReference>
<protein>
    <recommendedName>
        <fullName evidence="2">histidine kinase</fullName>
        <ecNumber evidence="2">2.7.13.3</ecNumber>
    </recommendedName>
</protein>
<dbReference type="Proteomes" id="UP001235133">
    <property type="component" value="Unassembled WGS sequence"/>
</dbReference>
<keyword evidence="5" id="KW-0547">Nucleotide-binding</keyword>
<sequence>MPSRAGEEPLRSPHRPPAWVGDIIAAILIVGAVVVPYPDPALLPQDPLQVAASLLPAALLPLRRRWPLGVLGACVAIYIACGFLGFISPGVLLAVVVAMFGAANRLPRRSSLVALGVIVVVIATVATITLGDILEPRVFQVVVSIALAAAGGDATRSRREYLDAVTERAIRAEQTREAEAMRAVSEERLRIARDLHDAVAHQISVVSLNAGVATSALESRPEKAREALATIRSASRAVLGEIGDLLAVLRAEEPRAGGGAADAPQPSLRQLDALVASFGASELAVVTRVEGDPARLPIPSDAVAFRVVQEGLTNALKHGSEHRAHVLIDVADESARIIVTNPVDRSTELRDPDAPVGFGLIGLRERVAAVRGTMETGDSATGFRLVVTLPIPEEEER</sequence>
<evidence type="ECO:0000256" key="9">
    <source>
        <dbReference type="SAM" id="Phobius"/>
    </source>
</evidence>
<keyword evidence="6 12" id="KW-0418">Kinase</keyword>
<feature type="transmembrane region" description="Helical" evidence="9">
    <location>
        <begin position="112"/>
        <end position="131"/>
    </location>
</feature>
<reference evidence="12 13" key="1">
    <citation type="submission" date="2023-08" db="EMBL/GenBank/DDBJ databases">
        <title>Microbacterium psychrotolerans sp. nov., a psychrotolerant bacterium isolated from soil in Heilongjiang Province, China.</title>
        <authorList>
            <person name="An P."/>
            <person name="Zhao D."/>
            <person name="Xiang H."/>
        </authorList>
    </citation>
    <scope>NUCLEOTIDE SEQUENCE [LARGE SCALE GENOMIC DNA]</scope>
    <source>
        <strain evidence="12 13">QXD-8</strain>
    </source>
</reference>
<dbReference type="PANTHER" id="PTHR24421:SF10">
    <property type="entry name" value="NITRATE_NITRITE SENSOR PROTEIN NARQ"/>
    <property type="match status" value="1"/>
</dbReference>
<dbReference type="InterPro" id="IPR011712">
    <property type="entry name" value="Sig_transdc_His_kin_sub3_dim/P"/>
</dbReference>
<evidence type="ECO:0000259" key="10">
    <source>
        <dbReference type="Pfam" id="PF07730"/>
    </source>
</evidence>
<name>A0ABU0YZB0_9MICO</name>
<dbReference type="Gene3D" id="3.30.565.10">
    <property type="entry name" value="Histidine kinase-like ATPase, C-terminal domain"/>
    <property type="match status" value="1"/>
</dbReference>
<accession>A0ABU0YZB0</accession>
<evidence type="ECO:0000256" key="3">
    <source>
        <dbReference type="ARBA" id="ARBA00022553"/>
    </source>
</evidence>
<feature type="domain" description="DUF7134" evidence="11">
    <location>
        <begin position="15"/>
        <end position="159"/>
    </location>
</feature>
<keyword evidence="8" id="KW-0902">Two-component regulatory system</keyword>
<feature type="domain" description="Signal transduction histidine kinase subgroup 3 dimerisation and phosphoacceptor" evidence="10">
    <location>
        <begin position="187"/>
        <end position="252"/>
    </location>
</feature>
<dbReference type="CDD" id="cd16917">
    <property type="entry name" value="HATPase_UhpB-NarQ-NarX-like"/>
    <property type="match status" value="1"/>
</dbReference>
<comment type="caution">
    <text evidence="12">The sequence shown here is derived from an EMBL/GenBank/DDBJ whole genome shotgun (WGS) entry which is preliminary data.</text>
</comment>
<evidence type="ECO:0000256" key="6">
    <source>
        <dbReference type="ARBA" id="ARBA00022777"/>
    </source>
</evidence>
<evidence type="ECO:0000256" key="4">
    <source>
        <dbReference type="ARBA" id="ARBA00022679"/>
    </source>
</evidence>
<dbReference type="EC" id="2.7.13.3" evidence="2"/>
<evidence type="ECO:0000256" key="7">
    <source>
        <dbReference type="ARBA" id="ARBA00022840"/>
    </source>
</evidence>
<dbReference type="InterPro" id="IPR050482">
    <property type="entry name" value="Sensor_HK_TwoCompSys"/>
</dbReference>
<dbReference type="RefSeq" id="WP_308866511.1">
    <property type="nucleotide sequence ID" value="NZ_JAVFWO010000001.1"/>
</dbReference>
<proteinExistence type="predicted"/>
<dbReference type="GO" id="GO:0016301">
    <property type="term" value="F:kinase activity"/>
    <property type="evidence" value="ECO:0007669"/>
    <property type="project" value="UniProtKB-KW"/>
</dbReference>